<feature type="domain" description="THIF-type NAD/FAD binding fold" evidence="2">
    <location>
        <begin position="317"/>
        <end position="458"/>
    </location>
</feature>
<dbReference type="Pfam" id="PF00899">
    <property type="entry name" value="ThiF"/>
    <property type="match status" value="1"/>
</dbReference>
<dbReference type="Proteomes" id="UP000521922">
    <property type="component" value="Unassembled WGS sequence"/>
</dbReference>
<dbReference type="EMBL" id="JACCBB010000001">
    <property type="protein sequence ID" value="NYD25019.1"/>
    <property type="molecule type" value="Genomic_DNA"/>
</dbReference>
<dbReference type="GO" id="GO:0016779">
    <property type="term" value="F:nucleotidyltransferase activity"/>
    <property type="evidence" value="ECO:0007669"/>
    <property type="project" value="UniProtKB-KW"/>
</dbReference>
<evidence type="ECO:0000313" key="4">
    <source>
        <dbReference type="Proteomes" id="UP000521922"/>
    </source>
</evidence>
<keyword evidence="4" id="KW-1185">Reference proteome</keyword>
<comment type="caution">
    <text evidence="3">The sequence shown here is derived from an EMBL/GenBank/DDBJ whole genome shotgun (WGS) entry which is preliminary data.</text>
</comment>
<keyword evidence="3" id="KW-0808">Transferase</keyword>
<accession>A0A7Y9DQU7</accession>
<protein>
    <submittedName>
        <fullName evidence="3">Molybdopterin/thiamine biosynthesis adenylyltransferase</fullName>
    </submittedName>
</protein>
<evidence type="ECO:0000256" key="1">
    <source>
        <dbReference type="SAM" id="MobiDB-lite"/>
    </source>
</evidence>
<dbReference type="SUPFAM" id="SSF69572">
    <property type="entry name" value="Activating enzymes of the ubiquitin-like proteins"/>
    <property type="match status" value="1"/>
</dbReference>
<dbReference type="Gene3D" id="3.40.50.720">
    <property type="entry name" value="NAD(P)-binding Rossmann-like Domain"/>
    <property type="match status" value="1"/>
</dbReference>
<dbReference type="PANTHER" id="PTHR43267">
    <property type="entry name" value="TRNA THREONYLCARBAMOYLADENOSINE DEHYDRATASE"/>
    <property type="match status" value="1"/>
</dbReference>
<reference evidence="3 4" key="1">
    <citation type="submission" date="2020-07" db="EMBL/GenBank/DDBJ databases">
        <title>Sequencing the genomes of 1000 actinobacteria strains.</title>
        <authorList>
            <person name="Klenk H.-P."/>
        </authorList>
    </citation>
    <scope>NUCLEOTIDE SEQUENCE [LARGE SCALE GENOMIC DNA]</scope>
    <source>
        <strain evidence="3 4">DSM 7487</strain>
    </source>
</reference>
<dbReference type="InterPro" id="IPR035985">
    <property type="entry name" value="Ubiquitin-activating_enz"/>
</dbReference>
<dbReference type="GO" id="GO:0061503">
    <property type="term" value="F:tRNA threonylcarbamoyladenosine dehydratase"/>
    <property type="evidence" value="ECO:0007669"/>
    <property type="project" value="TreeGrafter"/>
</dbReference>
<feature type="region of interest" description="Disordered" evidence="1">
    <location>
        <begin position="1"/>
        <end position="21"/>
    </location>
</feature>
<dbReference type="InterPro" id="IPR000594">
    <property type="entry name" value="ThiF_NAD_FAD-bd"/>
</dbReference>
<dbReference type="GO" id="GO:0061504">
    <property type="term" value="P:cyclic threonylcarbamoyladenosine biosynthetic process"/>
    <property type="evidence" value="ECO:0007669"/>
    <property type="project" value="TreeGrafter"/>
</dbReference>
<dbReference type="RefSeq" id="WP_179755822.1">
    <property type="nucleotide sequence ID" value="NZ_BAAAGN010000008.1"/>
</dbReference>
<dbReference type="AlphaFoldDB" id="A0A7Y9DQU7"/>
<name>A0A7Y9DQU7_9ACTN</name>
<evidence type="ECO:0000313" key="3">
    <source>
        <dbReference type="EMBL" id="NYD25019.1"/>
    </source>
</evidence>
<dbReference type="CDD" id="cd01483">
    <property type="entry name" value="E1_enzyme_family"/>
    <property type="match status" value="1"/>
</dbReference>
<keyword evidence="3" id="KW-0548">Nucleotidyltransferase</keyword>
<proteinExistence type="predicted"/>
<dbReference type="PANTHER" id="PTHR43267:SF1">
    <property type="entry name" value="TRNA THREONYLCARBAMOYLADENOSINE DEHYDRATASE"/>
    <property type="match status" value="1"/>
</dbReference>
<evidence type="ECO:0000259" key="2">
    <source>
        <dbReference type="Pfam" id="PF00899"/>
    </source>
</evidence>
<dbReference type="InterPro" id="IPR045886">
    <property type="entry name" value="ThiF/MoeB/HesA"/>
</dbReference>
<organism evidence="3 4">
    <name type="scientific">Kineococcus aurantiacus</name>
    <dbReference type="NCBI Taxonomy" id="37633"/>
    <lineage>
        <taxon>Bacteria</taxon>
        <taxon>Bacillati</taxon>
        <taxon>Actinomycetota</taxon>
        <taxon>Actinomycetes</taxon>
        <taxon>Kineosporiales</taxon>
        <taxon>Kineosporiaceae</taxon>
        <taxon>Kineococcus</taxon>
    </lineage>
</organism>
<sequence>MSAPHAGPLNEEHQPQVTPEESLRLTRADARDALVDVLARAGFHRDDDVVDTGEGWYGVLTFRPIGADRPELRTLVTVAILEGFPFTPPKVTPALRVWGEEVSGHTFGADYYDAGRGWHRDSDLAMCLFDDADRTRLRWATTGTLLEQARAWLAQDAAGWPDDAPALDLHRYLPASGERRVLLYGPLEGLDLVVLRAQAKRNDVLHLQHRASQQRSGSRTRRHRWTSTDVMVVHAGELTGPVRTWDDLCSAVGVDRAEHLSRARRVGLTRILMTYTRRGVSAALGLEVSEGPDGNLLLKALRTAPDDLATRRIRAGTGADRLSGKRVTVVGVGAIGSVAADLLHRSGVGHLHLIDADIVLPGNTTRHLIGEQAIGQRKVHAVATALRAARPHGGAVTVEDGEVATASAALRVLTTADLVLDATADSTATAVLTLASKAGAGHLVSVAVLADGYAIRVDRHPLPAGTEVLPAPDLPPLAPAVYEAGCGSPVSTTPPAAVWEAAAMATRHGLAVLLNATTTSAGEQRQLHLAGAADA</sequence>
<gene>
    <name evidence="3" type="ORF">BJ968_004559</name>
</gene>
<dbReference type="GO" id="GO:0008641">
    <property type="term" value="F:ubiquitin-like modifier activating enzyme activity"/>
    <property type="evidence" value="ECO:0007669"/>
    <property type="project" value="InterPro"/>
</dbReference>